<dbReference type="Pfam" id="PF00078">
    <property type="entry name" value="RVT_1"/>
    <property type="match status" value="1"/>
</dbReference>
<comment type="caution">
    <text evidence="2">The sequence shown here is derived from an EMBL/GenBank/DDBJ whole genome shotgun (WGS) entry which is preliminary data.</text>
</comment>
<dbReference type="AlphaFoldDB" id="A0A8J5FVR6"/>
<dbReference type="PANTHER" id="PTHR33064">
    <property type="entry name" value="POL PROTEIN"/>
    <property type="match status" value="1"/>
</dbReference>
<gene>
    <name evidence="2" type="ORF">ZIOFF_055143</name>
</gene>
<evidence type="ECO:0000313" key="2">
    <source>
        <dbReference type="EMBL" id="KAG6486566.1"/>
    </source>
</evidence>
<dbReference type="Pfam" id="PF07028">
    <property type="entry name" value="DUF1319"/>
    <property type="match status" value="1"/>
</dbReference>
<evidence type="ECO:0000313" key="3">
    <source>
        <dbReference type="Proteomes" id="UP000734854"/>
    </source>
</evidence>
<dbReference type="InterPro" id="IPR043128">
    <property type="entry name" value="Rev_trsase/Diguanyl_cyclase"/>
</dbReference>
<feature type="domain" description="Reverse transcriptase" evidence="1">
    <location>
        <begin position="262"/>
        <end position="373"/>
    </location>
</feature>
<protein>
    <recommendedName>
        <fullName evidence="1">Reverse transcriptase domain-containing protein</fullName>
    </recommendedName>
</protein>
<dbReference type="InterPro" id="IPR000477">
    <property type="entry name" value="RT_dom"/>
</dbReference>
<dbReference type="InterPro" id="IPR043502">
    <property type="entry name" value="DNA/RNA_pol_sf"/>
</dbReference>
<sequence>MSPKRRPLHISELAHNLGVVYDKVSSLSKVSIKHFYSLKEENQALQREVAQLRTSVCNLEKELISHKPLTKVEIKSLAIEIANKPKSIEEEAIKLTEELNISIKRVEGLIESVRGLIDYLASRGVIALPGTRFTTEELQQQRWILRPSTRRNPMAPTRVQTWTLLDGSVSMQFQGYTPILEDMEVRRTNHDDVEITSPENEILAMIREEFLEALYAMKIDPDAIISERRTAGDVGYDLTICHTYIIEAGERELLSTGLAFVGNSKIYSKFDLKSGFHQIAMDLVSVEWTTFTCPFGLKDAPTIFQRKMDFCFKRMKDFIDVYIDDILVFSKIEKDHIKHLEVMLNICEQYGLVLSPTKCKIAVPRIKFLGAKIGEGKLRLQPHIIKKITEVQDDQLKEKKDSLSRLMENLETLAVLTEEGLGGSTQFPLLTEYEDLIHDTAKEIIFPEEHQKRHRMMEIEDQLIRNASLALNELELIQQMKEYDFNHRRHLEGGRNNYWMEKLPIIKETRKDL</sequence>
<dbReference type="Proteomes" id="UP000734854">
    <property type="component" value="Unassembled WGS sequence"/>
</dbReference>
<dbReference type="SUPFAM" id="SSF56672">
    <property type="entry name" value="DNA/RNA polymerases"/>
    <property type="match status" value="1"/>
</dbReference>
<dbReference type="PANTHER" id="PTHR33064:SF37">
    <property type="entry name" value="RIBONUCLEASE H"/>
    <property type="match status" value="1"/>
</dbReference>
<evidence type="ECO:0000259" key="1">
    <source>
        <dbReference type="Pfam" id="PF00078"/>
    </source>
</evidence>
<dbReference type="InterPro" id="IPR036157">
    <property type="entry name" value="dUTPase-like_sf"/>
</dbReference>
<organism evidence="2 3">
    <name type="scientific">Zingiber officinale</name>
    <name type="common">Ginger</name>
    <name type="synonym">Amomum zingiber</name>
    <dbReference type="NCBI Taxonomy" id="94328"/>
    <lineage>
        <taxon>Eukaryota</taxon>
        <taxon>Viridiplantae</taxon>
        <taxon>Streptophyta</taxon>
        <taxon>Embryophyta</taxon>
        <taxon>Tracheophyta</taxon>
        <taxon>Spermatophyta</taxon>
        <taxon>Magnoliopsida</taxon>
        <taxon>Liliopsida</taxon>
        <taxon>Zingiberales</taxon>
        <taxon>Zingiberaceae</taxon>
        <taxon>Zingiber</taxon>
    </lineage>
</organism>
<dbReference type="Gene3D" id="3.10.10.10">
    <property type="entry name" value="HIV Type 1 Reverse Transcriptase, subunit A, domain 1"/>
    <property type="match status" value="1"/>
</dbReference>
<dbReference type="Gene3D" id="3.30.70.270">
    <property type="match status" value="1"/>
</dbReference>
<name>A0A8J5FVR6_ZINOF</name>
<dbReference type="EMBL" id="JACMSC010000015">
    <property type="protein sequence ID" value="KAG6486566.1"/>
    <property type="molecule type" value="Genomic_DNA"/>
</dbReference>
<dbReference type="InterPro" id="IPR010746">
    <property type="entry name" value="CYMV_Orf1"/>
</dbReference>
<reference evidence="2 3" key="1">
    <citation type="submission" date="2020-08" db="EMBL/GenBank/DDBJ databases">
        <title>Plant Genome Project.</title>
        <authorList>
            <person name="Zhang R.-G."/>
        </authorList>
    </citation>
    <scope>NUCLEOTIDE SEQUENCE [LARGE SCALE GENOMIC DNA]</scope>
    <source>
        <tissue evidence="2">Rhizome</tissue>
    </source>
</reference>
<dbReference type="InterPro" id="IPR051320">
    <property type="entry name" value="Viral_Replic_Matur_Polypro"/>
</dbReference>
<keyword evidence="3" id="KW-1185">Reference proteome</keyword>
<accession>A0A8J5FVR6</accession>
<proteinExistence type="predicted"/>
<dbReference type="SUPFAM" id="SSF51283">
    <property type="entry name" value="dUTPase-like"/>
    <property type="match status" value="1"/>
</dbReference>
<dbReference type="FunFam" id="3.30.70.270:FF:000003">
    <property type="entry name" value="Transposon Ty3-G Gag-Pol polyprotein"/>
    <property type="match status" value="1"/>
</dbReference>
<dbReference type="CDD" id="cd01647">
    <property type="entry name" value="RT_LTR"/>
    <property type="match status" value="1"/>
</dbReference>